<dbReference type="PIRSF" id="PIRSF005091">
    <property type="entry name" value="Mmb_sulf_HI1246"/>
    <property type="match status" value="1"/>
</dbReference>
<feature type="transmembrane region" description="Helical" evidence="6">
    <location>
        <begin position="167"/>
        <end position="185"/>
    </location>
</feature>
<feature type="transmembrane region" description="Helical" evidence="6">
    <location>
        <begin position="76"/>
        <end position="96"/>
    </location>
</feature>
<organism evidence="8 9">
    <name type="scientific">Succinivibrio faecicola</name>
    <dbReference type="NCBI Taxonomy" id="2820300"/>
    <lineage>
        <taxon>Bacteria</taxon>
        <taxon>Pseudomonadati</taxon>
        <taxon>Pseudomonadota</taxon>
        <taxon>Gammaproteobacteria</taxon>
        <taxon>Aeromonadales</taxon>
        <taxon>Succinivibrionaceae</taxon>
        <taxon>Succinivibrio</taxon>
    </lineage>
</organism>
<evidence type="ECO:0000256" key="5">
    <source>
        <dbReference type="ARBA" id="ARBA00023136"/>
    </source>
</evidence>
<evidence type="ECO:0000256" key="6">
    <source>
        <dbReference type="SAM" id="Phobius"/>
    </source>
</evidence>
<evidence type="ECO:0000313" key="8">
    <source>
        <dbReference type="EMBL" id="MBW7570603.1"/>
    </source>
</evidence>
<dbReference type="RefSeq" id="WP_219937827.1">
    <property type="nucleotide sequence ID" value="NZ_JAGFNY010000023.1"/>
</dbReference>
<dbReference type="InterPro" id="IPR000917">
    <property type="entry name" value="Sulfatase_N"/>
</dbReference>
<dbReference type="PANTHER" id="PTHR47371">
    <property type="entry name" value="LIPOTEICHOIC ACID SYNTHASE"/>
    <property type="match status" value="1"/>
</dbReference>
<feature type="transmembrane region" description="Helical" evidence="6">
    <location>
        <begin position="52"/>
        <end position="69"/>
    </location>
</feature>
<feature type="transmembrane region" description="Helical" evidence="6">
    <location>
        <begin position="7"/>
        <end position="32"/>
    </location>
</feature>
<keyword evidence="5 6" id="KW-0472">Membrane</keyword>
<gene>
    <name evidence="8" type="ORF">J5V48_06830</name>
</gene>
<dbReference type="Gene3D" id="3.40.720.10">
    <property type="entry name" value="Alkaline Phosphatase, subunit A"/>
    <property type="match status" value="1"/>
</dbReference>
<name>A0ABS7DH54_9GAMM</name>
<protein>
    <submittedName>
        <fullName evidence="8">Sulfatase-like hydrolase/transferase</fullName>
    </submittedName>
</protein>
<dbReference type="Gene3D" id="3.30.1120.80">
    <property type="match status" value="1"/>
</dbReference>
<evidence type="ECO:0000256" key="2">
    <source>
        <dbReference type="ARBA" id="ARBA00022475"/>
    </source>
</evidence>
<dbReference type="EMBL" id="JAGFNY010000023">
    <property type="protein sequence ID" value="MBW7570603.1"/>
    <property type="molecule type" value="Genomic_DNA"/>
</dbReference>
<keyword evidence="4 6" id="KW-1133">Transmembrane helix</keyword>
<evidence type="ECO:0000259" key="7">
    <source>
        <dbReference type="Pfam" id="PF00884"/>
    </source>
</evidence>
<dbReference type="CDD" id="cd16015">
    <property type="entry name" value="LTA_synthase"/>
    <property type="match status" value="1"/>
</dbReference>
<feature type="transmembrane region" description="Helical" evidence="6">
    <location>
        <begin position="137"/>
        <end position="155"/>
    </location>
</feature>
<evidence type="ECO:0000313" key="9">
    <source>
        <dbReference type="Proteomes" id="UP000731465"/>
    </source>
</evidence>
<dbReference type="SUPFAM" id="SSF53649">
    <property type="entry name" value="Alkaline phosphatase-like"/>
    <property type="match status" value="1"/>
</dbReference>
<reference evidence="8 9" key="1">
    <citation type="submission" date="2021-03" db="EMBL/GenBank/DDBJ databases">
        <title>Succinivibrio sp. nov. isolated from feces of cow.</title>
        <authorList>
            <person name="Choi J.-Y."/>
        </authorList>
    </citation>
    <scope>NUCLEOTIDE SEQUENCE [LARGE SCALE GENOMIC DNA]</scope>
    <source>
        <strain evidence="8 9">AGMB01872</strain>
    </source>
</reference>
<comment type="subcellular location">
    <subcellularLocation>
        <location evidence="1">Cell membrane</location>
        <topology evidence="1">Multi-pass membrane protein</topology>
    </subcellularLocation>
</comment>
<evidence type="ECO:0000256" key="4">
    <source>
        <dbReference type="ARBA" id="ARBA00022989"/>
    </source>
</evidence>
<proteinExistence type="predicted"/>
<keyword evidence="9" id="KW-1185">Reference proteome</keyword>
<comment type="caution">
    <text evidence="8">The sequence shown here is derived from an EMBL/GenBank/DDBJ whole genome shotgun (WGS) entry which is preliminary data.</text>
</comment>
<accession>A0ABS7DH54</accession>
<evidence type="ECO:0000256" key="3">
    <source>
        <dbReference type="ARBA" id="ARBA00022692"/>
    </source>
</evidence>
<keyword evidence="2" id="KW-1003">Cell membrane</keyword>
<dbReference type="InterPro" id="IPR050448">
    <property type="entry name" value="OpgB/LTA_synthase_biosynth"/>
</dbReference>
<feature type="domain" description="Sulfatase N-terminal" evidence="7">
    <location>
        <begin position="279"/>
        <end position="550"/>
    </location>
</feature>
<dbReference type="InterPro" id="IPR017850">
    <property type="entry name" value="Alkaline_phosphatase_core_sf"/>
</dbReference>
<dbReference type="Proteomes" id="UP000731465">
    <property type="component" value="Unassembled WGS sequence"/>
</dbReference>
<sequence length="649" mass="73196">MLNKGLFPVAVSFIIAIIIFNLSRFGLCLWHFDETKANLLSVFLYGIRYDLSILSIIFAPLVLIIVAISKIEKLRIVFNTAVTIYCAFILALITFLEVVTIPFMNEYGVRPNHIFLEYLIYPKEVFNMMLSGHKFDSIIGLLSFALAFFLFFKLFKKLTNSYKPSSLKSLAIQFLFVLIVLPLLARGSLTHKPLNPSNAAFCESQTANSIPVNSAFNLFYVSKHLGENSVNSSEIYAFATVNEVIDSVDNLSKADFITSDSNCPILQKITPSVEVKRKKNVVVILLESFGAQYVKSLGGLDLAPNIDKLSEDGWFFTNMFATGHRSVRGIEAITASNLPSPLPSIVKLSNKEKLATLFSIYEKVGYRTSFIYGGESHFDNMRTFFFNNGADTIIEQKDYKSPSFTASWGVSDEDLYNKANEYFSEEYKNNTPFCSLIFTSSFHDPFDIPKGKVDISNIKSNDVKRHMAVKYADYALGKFFEKAKKEPYYKDTIFVVIADHDSRAKNYSHFPLSNFHIPAFIIDSDIKPKKDNRLVSQIDILPTILSLSGISAKVPLAGQDLTKDGIVQRAPIIYYYTYAYLEKEDGKTVITTLSPGIAPESFIVDKDHNFIKKTENINLKRKVDFLNLPIAMFNHSLNKAKCIKDISIN</sequence>
<dbReference type="PANTHER" id="PTHR47371:SF3">
    <property type="entry name" value="PHOSPHOGLYCEROL TRANSFERASE I"/>
    <property type="match status" value="1"/>
</dbReference>
<dbReference type="InterPro" id="IPR012160">
    <property type="entry name" value="LtaS-like"/>
</dbReference>
<dbReference type="Pfam" id="PF00884">
    <property type="entry name" value="Sulfatase"/>
    <property type="match status" value="1"/>
</dbReference>
<evidence type="ECO:0000256" key="1">
    <source>
        <dbReference type="ARBA" id="ARBA00004651"/>
    </source>
</evidence>
<keyword evidence="3 6" id="KW-0812">Transmembrane</keyword>